<feature type="transmembrane region" description="Helical" evidence="5">
    <location>
        <begin position="117"/>
        <end position="134"/>
    </location>
</feature>
<dbReference type="Pfam" id="PF13564">
    <property type="entry name" value="DoxX_2"/>
    <property type="match status" value="1"/>
</dbReference>
<dbReference type="RefSeq" id="WP_131609596.1">
    <property type="nucleotide sequence ID" value="NZ_SJSM01000007.1"/>
</dbReference>
<feature type="transmembrane region" description="Helical" evidence="5">
    <location>
        <begin position="26"/>
        <end position="46"/>
    </location>
</feature>
<name>A0A4R0N7R5_9SPHI</name>
<keyword evidence="2 5" id="KW-0812">Transmembrane</keyword>
<dbReference type="InterPro" id="IPR032808">
    <property type="entry name" value="DoxX"/>
</dbReference>
<reference evidence="6 7" key="1">
    <citation type="submission" date="2019-02" db="EMBL/GenBank/DDBJ databases">
        <title>Pedobacter sp. RP-3-8 sp. nov., isolated from Arctic soil.</title>
        <authorList>
            <person name="Dahal R.H."/>
        </authorList>
    </citation>
    <scope>NUCLEOTIDE SEQUENCE [LARGE SCALE GENOMIC DNA]</scope>
    <source>
        <strain evidence="6 7">RP-3-8</strain>
    </source>
</reference>
<comment type="subcellular location">
    <subcellularLocation>
        <location evidence="1">Membrane</location>
        <topology evidence="1">Multi-pass membrane protein</topology>
    </subcellularLocation>
</comment>
<keyword evidence="4 5" id="KW-0472">Membrane</keyword>
<gene>
    <name evidence="6" type="ORF">EZ444_13325</name>
</gene>
<keyword evidence="7" id="KW-1185">Reference proteome</keyword>
<comment type="caution">
    <text evidence="6">The sequence shown here is derived from an EMBL/GenBank/DDBJ whole genome shotgun (WGS) entry which is preliminary data.</text>
</comment>
<dbReference type="Proteomes" id="UP000291117">
    <property type="component" value="Unassembled WGS sequence"/>
</dbReference>
<dbReference type="EMBL" id="SJSM01000007">
    <property type="protein sequence ID" value="TCC96025.1"/>
    <property type="molecule type" value="Genomic_DNA"/>
</dbReference>
<organism evidence="6 7">
    <name type="scientific">Pedobacter hiemivivus</name>
    <dbReference type="NCBI Taxonomy" id="2530454"/>
    <lineage>
        <taxon>Bacteria</taxon>
        <taxon>Pseudomonadati</taxon>
        <taxon>Bacteroidota</taxon>
        <taxon>Sphingobacteriia</taxon>
        <taxon>Sphingobacteriales</taxon>
        <taxon>Sphingobacteriaceae</taxon>
        <taxon>Pedobacter</taxon>
    </lineage>
</organism>
<feature type="transmembrane region" description="Helical" evidence="5">
    <location>
        <begin position="94"/>
        <end position="111"/>
    </location>
</feature>
<evidence type="ECO:0000256" key="4">
    <source>
        <dbReference type="ARBA" id="ARBA00023136"/>
    </source>
</evidence>
<evidence type="ECO:0000256" key="2">
    <source>
        <dbReference type="ARBA" id="ARBA00022692"/>
    </source>
</evidence>
<accession>A0A4R0N7R5</accession>
<feature type="transmembrane region" description="Helical" evidence="5">
    <location>
        <begin position="66"/>
        <end position="87"/>
    </location>
</feature>
<keyword evidence="3 5" id="KW-1133">Transmembrane helix</keyword>
<proteinExistence type="predicted"/>
<dbReference type="GO" id="GO:0016020">
    <property type="term" value="C:membrane"/>
    <property type="evidence" value="ECO:0007669"/>
    <property type="project" value="UniProtKB-SubCell"/>
</dbReference>
<dbReference type="OrthoDB" id="7960583at2"/>
<dbReference type="AlphaFoldDB" id="A0A4R0N7R5"/>
<evidence type="ECO:0000313" key="6">
    <source>
        <dbReference type="EMBL" id="TCC96025.1"/>
    </source>
</evidence>
<evidence type="ECO:0000313" key="7">
    <source>
        <dbReference type="Proteomes" id="UP000291117"/>
    </source>
</evidence>
<protein>
    <submittedName>
        <fullName evidence="6">DoxX family protein</fullName>
    </submittedName>
</protein>
<evidence type="ECO:0000256" key="1">
    <source>
        <dbReference type="ARBA" id="ARBA00004141"/>
    </source>
</evidence>
<evidence type="ECO:0000256" key="5">
    <source>
        <dbReference type="SAM" id="Phobius"/>
    </source>
</evidence>
<evidence type="ECO:0000256" key="3">
    <source>
        <dbReference type="ARBA" id="ARBA00022989"/>
    </source>
</evidence>
<sequence length="153" mass="16992">MAEVTRITVEAATHVPVAKNRKKNKVIFWVATGIIVLWEGIMPLGTMLFAPDYLNAGTKPLGYPDYFAYTLVICKVLGVFAISYPTIPAKLKEWAYAGLTFNLIFALISHACVDKNISFMLLPLVVLGILALSYRYNNKIQRNGGVHNIFGEL</sequence>